<evidence type="ECO:0000313" key="2">
    <source>
        <dbReference type="EMBL" id="PIS09433.1"/>
    </source>
</evidence>
<organism evidence="2 3">
    <name type="scientific">Candidatus Beckwithbacteria bacterium CG10_big_fil_rev_8_21_14_0_10_34_10</name>
    <dbReference type="NCBI Taxonomy" id="1974495"/>
    <lineage>
        <taxon>Bacteria</taxon>
        <taxon>Candidatus Beckwithiibacteriota</taxon>
    </lineage>
</organism>
<sequence>MNCYNILIVLMAGAFGGALRGTLGIAKAVVTKSNFKMNWSWFFLSIVVSGVIGMLAATFFADDLRLAVLGGYAGADFIEGLIKLKIKDKINS</sequence>
<proteinExistence type="predicted"/>
<dbReference type="EMBL" id="PEZT01000009">
    <property type="protein sequence ID" value="PIS09433.1"/>
    <property type="molecule type" value="Genomic_DNA"/>
</dbReference>
<evidence type="ECO:0000256" key="1">
    <source>
        <dbReference type="SAM" id="Phobius"/>
    </source>
</evidence>
<keyword evidence="1" id="KW-0812">Transmembrane</keyword>
<dbReference type="AlphaFoldDB" id="A0A2H0W9V8"/>
<protein>
    <submittedName>
        <fullName evidence="2">Uncharacterized protein</fullName>
    </submittedName>
</protein>
<reference evidence="3" key="1">
    <citation type="submission" date="2017-09" db="EMBL/GenBank/DDBJ databases">
        <title>Depth-based differentiation of microbial function through sediment-hosted aquifers and enrichment of novel symbionts in the deep terrestrial subsurface.</title>
        <authorList>
            <person name="Probst A.J."/>
            <person name="Ladd B."/>
            <person name="Jarett J.K."/>
            <person name="Geller-Mcgrath D.E."/>
            <person name="Sieber C.M.K."/>
            <person name="Emerson J.B."/>
            <person name="Anantharaman K."/>
            <person name="Thomas B.C."/>
            <person name="Malmstrom R."/>
            <person name="Stieglmeier M."/>
            <person name="Klingl A."/>
            <person name="Woyke T."/>
            <person name="Ryan C.M."/>
            <person name="Banfield J.F."/>
        </authorList>
    </citation>
    <scope>NUCLEOTIDE SEQUENCE [LARGE SCALE GENOMIC DNA]</scope>
</reference>
<feature type="transmembrane region" description="Helical" evidence="1">
    <location>
        <begin position="6"/>
        <end position="29"/>
    </location>
</feature>
<feature type="transmembrane region" description="Helical" evidence="1">
    <location>
        <begin position="41"/>
        <end position="61"/>
    </location>
</feature>
<name>A0A2H0W9V8_9BACT</name>
<comment type="caution">
    <text evidence="2">The sequence shown here is derived from an EMBL/GenBank/DDBJ whole genome shotgun (WGS) entry which is preliminary data.</text>
</comment>
<keyword evidence="1" id="KW-1133">Transmembrane helix</keyword>
<accession>A0A2H0W9V8</accession>
<keyword evidence="1" id="KW-0472">Membrane</keyword>
<dbReference type="Proteomes" id="UP000230093">
    <property type="component" value="Unassembled WGS sequence"/>
</dbReference>
<gene>
    <name evidence="2" type="ORF">COT75_01385</name>
</gene>
<evidence type="ECO:0000313" key="3">
    <source>
        <dbReference type="Proteomes" id="UP000230093"/>
    </source>
</evidence>